<keyword evidence="4" id="KW-0496">Mitochondrion</keyword>
<dbReference type="InParanoid" id="A0A4W3HTD7"/>
<dbReference type="STRING" id="7868.ENSCMIP00000019541"/>
<dbReference type="KEGG" id="cmk:103176862"/>
<dbReference type="GO" id="GO:0006605">
    <property type="term" value="P:protein targeting"/>
    <property type="evidence" value="ECO:0007669"/>
    <property type="project" value="TreeGrafter"/>
</dbReference>
<feature type="coiled-coil region" evidence="5">
    <location>
        <begin position="271"/>
        <end position="368"/>
    </location>
</feature>
<dbReference type="GeneTree" id="ENSGT00940000158202"/>
<dbReference type="GO" id="GO:0047496">
    <property type="term" value="P:vesicle transport along microtubule"/>
    <property type="evidence" value="ECO:0007669"/>
    <property type="project" value="TreeGrafter"/>
</dbReference>
<dbReference type="CTD" id="66008"/>
<dbReference type="GO" id="GO:0005739">
    <property type="term" value="C:mitochondrion"/>
    <property type="evidence" value="ECO:0007669"/>
    <property type="project" value="UniProtKB-SubCell"/>
</dbReference>
<keyword evidence="3 5" id="KW-0175">Coiled coil</keyword>
<dbReference type="GeneID" id="103176862"/>
<protein>
    <submittedName>
        <fullName evidence="8">Trafficking kinesin protein 2</fullName>
    </submittedName>
</protein>
<comment type="similarity">
    <text evidence="2">Belongs to the milton family.</text>
</comment>
<gene>
    <name evidence="8" type="primary">trak2</name>
</gene>
<dbReference type="OMA" id="SFRYMTL"/>
<feature type="domain" description="HAP1 N-terminal" evidence="7">
    <location>
        <begin position="36"/>
        <end position="361"/>
    </location>
</feature>
<dbReference type="AlphaFoldDB" id="A0A4W3HTD7"/>
<dbReference type="GO" id="GO:0031410">
    <property type="term" value="C:cytoplasmic vesicle"/>
    <property type="evidence" value="ECO:0007669"/>
    <property type="project" value="TreeGrafter"/>
</dbReference>
<feature type="domain" description="Trafficking kinesin-binding protein C-terminal" evidence="6">
    <location>
        <begin position="423"/>
        <end position="576"/>
    </location>
</feature>
<reference evidence="8" key="5">
    <citation type="submission" date="2025-09" db="UniProtKB">
        <authorList>
            <consortium name="Ensembl"/>
        </authorList>
    </citation>
    <scope>IDENTIFICATION</scope>
</reference>
<feature type="coiled-coil region" evidence="5">
    <location>
        <begin position="148"/>
        <end position="182"/>
    </location>
</feature>
<dbReference type="InterPro" id="IPR051946">
    <property type="entry name" value="Intracell_Traff-Reg"/>
</dbReference>
<dbReference type="SMART" id="SM01423">
    <property type="entry name" value="Milton"/>
    <property type="match status" value="1"/>
</dbReference>
<dbReference type="InterPro" id="IPR022154">
    <property type="entry name" value="TRAK1/2_C"/>
</dbReference>
<reference evidence="9" key="3">
    <citation type="journal article" date="2014" name="Nature">
        <title>Elephant shark genome provides unique insights into gnathostome evolution.</title>
        <authorList>
            <consortium name="International Elephant Shark Genome Sequencing Consortium"/>
            <person name="Venkatesh B."/>
            <person name="Lee A.P."/>
            <person name="Ravi V."/>
            <person name="Maurya A.K."/>
            <person name="Lian M.M."/>
            <person name="Swann J.B."/>
            <person name="Ohta Y."/>
            <person name="Flajnik M.F."/>
            <person name="Sutoh Y."/>
            <person name="Kasahara M."/>
            <person name="Hoon S."/>
            <person name="Gangu V."/>
            <person name="Roy S.W."/>
            <person name="Irimia M."/>
            <person name="Korzh V."/>
            <person name="Kondrychyn I."/>
            <person name="Lim Z.W."/>
            <person name="Tay B.H."/>
            <person name="Tohari S."/>
            <person name="Kong K.W."/>
            <person name="Ho S."/>
            <person name="Lorente-Galdos B."/>
            <person name="Quilez J."/>
            <person name="Marques-Bonet T."/>
            <person name="Raney B.J."/>
            <person name="Ingham P.W."/>
            <person name="Tay A."/>
            <person name="Hillier L.W."/>
            <person name="Minx P."/>
            <person name="Boehm T."/>
            <person name="Wilson R.K."/>
            <person name="Brenner S."/>
            <person name="Warren W.C."/>
        </authorList>
    </citation>
    <scope>NUCLEOTIDE SEQUENCE [LARGE SCALE GENOMIC DNA]</scope>
</reference>
<evidence type="ECO:0000256" key="1">
    <source>
        <dbReference type="ARBA" id="ARBA00004173"/>
    </source>
</evidence>
<name>A0A4W3HTD7_CALMI</name>
<evidence type="ECO:0000256" key="4">
    <source>
        <dbReference type="ARBA" id="ARBA00023128"/>
    </source>
</evidence>
<dbReference type="GO" id="GO:0030425">
    <property type="term" value="C:dendrite"/>
    <property type="evidence" value="ECO:0007669"/>
    <property type="project" value="TreeGrafter"/>
</dbReference>
<reference evidence="9" key="2">
    <citation type="journal article" date="2007" name="PLoS Biol.">
        <title>Survey sequencing and comparative analysis of the elephant shark (Callorhinchus milii) genome.</title>
        <authorList>
            <person name="Venkatesh B."/>
            <person name="Kirkness E.F."/>
            <person name="Loh Y.H."/>
            <person name="Halpern A.L."/>
            <person name="Lee A.P."/>
            <person name="Johnson J."/>
            <person name="Dandona N."/>
            <person name="Viswanathan L.D."/>
            <person name="Tay A."/>
            <person name="Venter J.C."/>
            <person name="Strausberg R.L."/>
            <person name="Brenner S."/>
        </authorList>
    </citation>
    <scope>NUCLEOTIDE SEQUENCE [LARGE SCALE GENOMIC DNA]</scope>
</reference>
<evidence type="ECO:0000259" key="7">
    <source>
        <dbReference type="SMART" id="SM01424"/>
    </source>
</evidence>
<sequence length="966" mass="107661">MPENKPMNVEHKETGTITDVCSREELPEVELVSLIEDQIPQYRLRADSLYLYQNKDWDQSLDSSSHASDMLSPTQAEEAFRYMTFMHTDQTPSVFPKSCSLPGVLSSDRVEQMTRTYNDIDMVTHLLAERDRDLELAARIGQSLLQRNRVLTERSELLEEQLAQAYDQVNQLQHELTKKDELLRFVAIASEESESDSSCSTPLRQNESLSLSHSLIQLDSLQSKLRVLEEENLCLRSEACHLKTETINYEEKEQQLVNDCVKELRETNIHISDLADELSRKNEDIARHQEEITNLLSQIVDLQRKVKEHAIEKEELKLHLQASKDAQRQLTAELHEVQDRNAECLGMLHESQEELKELRSKSTSLSSLRWPQSYSIFPMDSLAAEIEGTMRKELSLEDSPVEDHRNQQKRVFNIVKSVNETVRARAPGCPLGSIPGSGCASAFLTAKPHQCVVGQTGTRSRNSSGSEADLHCNLPRFGQPGTPGGNDLATALRRLSLREENYLSEKRFFEDEQDRRLKALAEKQERSGCSTPVESILSGSTNHTDLSEMSCFSGTSSCFRTFFPEKLQIVKPIEGSMTLYQWQQLAQPNLGTILDPRPGVLTKGFELVPEDEGYHLSDLEEDDEEGIIFKAQQTSTPEEKKMQIPKEMEPAAAPFLPMPNLSTHNTPPGELCCGLLKGLEMNSHLHTEPQNVLSPGFIHSNGVHNPGKCLSQTNSTYTFTTCRILHPTDLSQVTMSSMYTPCTVTSGSTSSVIVSTAPSSPLVTCRLSLGESFMKNRESTTTLSTTSSLAKLLHERGISASVYRCPLSKQPRTVTRPKTLALPCTPPNSPVHSPCPSPLAFDTRGAMDSFLASRPAETLLQEVYCLKLGRSRADSTPGCLNLVKKLKKMGIAQVVNPHKTLEQSEESRSGLHRQETALFMGTGSSLMGGLRRNQSLPNVIGGLGVVVPKMARLNEKTENKMVSSAQ</sequence>
<comment type="subcellular location">
    <subcellularLocation>
        <location evidence="1">Mitochondrion</location>
    </subcellularLocation>
</comment>
<reference evidence="9" key="1">
    <citation type="journal article" date="2006" name="Science">
        <title>Ancient noncoding elements conserved in the human genome.</title>
        <authorList>
            <person name="Venkatesh B."/>
            <person name="Kirkness E.F."/>
            <person name="Loh Y.H."/>
            <person name="Halpern A.L."/>
            <person name="Lee A.P."/>
            <person name="Johnson J."/>
            <person name="Dandona N."/>
            <person name="Viswanathan L.D."/>
            <person name="Tay A."/>
            <person name="Venter J.C."/>
            <person name="Strausberg R.L."/>
            <person name="Brenner S."/>
        </authorList>
    </citation>
    <scope>NUCLEOTIDE SEQUENCE [LARGE SCALE GENOMIC DNA]</scope>
</reference>
<proteinExistence type="inferred from homology"/>
<dbReference type="GO" id="GO:0017022">
    <property type="term" value="F:myosin binding"/>
    <property type="evidence" value="ECO:0007669"/>
    <property type="project" value="TreeGrafter"/>
</dbReference>
<evidence type="ECO:0000313" key="8">
    <source>
        <dbReference type="Ensembl" id="ENSCMIP00000019541.1"/>
    </source>
</evidence>
<dbReference type="SMART" id="SM01424">
    <property type="entry name" value="HAP1_N"/>
    <property type="match status" value="1"/>
</dbReference>
<evidence type="ECO:0000313" key="9">
    <source>
        <dbReference type="Proteomes" id="UP000314986"/>
    </source>
</evidence>
<dbReference type="InterPro" id="IPR006933">
    <property type="entry name" value="HAP1_N"/>
</dbReference>
<organism evidence="8 9">
    <name type="scientific">Callorhinchus milii</name>
    <name type="common">Ghost shark</name>
    <dbReference type="NCBI Taxonomy" id="7868"/>
    <lineage>
        <taxon>Eukaryota</taxon>
        <taxon>Metazoa</taxon>
        <taxon>Chordata</taxon>
        <taxon>Craniata</taxon>
        <taxon>Vertebrata</taxon>
        <taxon>Chondrichthyes</taxon>
        <taxon>Holocephali</taxon>
        <taxon>Chimaeriformes</taxon>
        <taxon>Callorhinchidae</taxon>
        <taxon>Callorhinchus</taxon>
    </lineage>
</organism>
<dbReference type="GO" id="GO:1904115">
    <property type="term" value="C:axon cytoplasm"/>
    <property type="evidence" value="ECO:0007669"/>
    <property type="project" value="GOC"/>
</dbReference>
<evidence type="ECO:0000256" key="5">
    <source>
        <dbReference type="SAM" id="Coils"/>
    </source>
</evidence>
<evidence type="ECO:0000256" key="2">
    <source>
        <dbReference type="ARBA" id="ARBA00007007"/>
    </source>
</evidence>
<dbReference type="Proteomes" id="UP000314986">
    <property type="component" value="Unassembled WGS sequence"/>
</dbReference>
<dbReference type="GO" id="GO:0048311">
    <property type="term" value="P:mitochondrion distribution"/>
    <property type="evidence" value="ECO:0007669"/>
    <property type="project" value="TreeGrafter"/>
</dbReference>
<dbReference type="GO" id="GO:0098957">
    <property type="term" value="P:anterograde axonal transport of mitochondrion"/>
    <property type="evidence" value="ECO:0007669"/>
    <property type="project" value="TreeGrafter"/>
</dbReference>
<evidence type="ECO:0000259" key="6">
    <source>
        <dbReference type="SMART" id="SM01423"/>
    </source>
</evidence>
<dbReference type="PANTHER" id="PTHR15751:SF13">
    <property type="entry name" value="TRAFFICKING KINESIN-BINDING PROTEIN 2"/>
    <property type="match status" value="1"/>
</dbReference>
<dbReference type="GO" id="GO:0050811">
    <property type="term" value="F:GABA receptor binding"/>
    <property type="evidence" value="ECO:0007669"/>
    <property type="project" value="TreeGrafter"/>
</dbReference>
<dbReference type="Pfam" id="PF04849">
    <property type="entry name" value="HAP1_N"/>
    <property type="match status" value="1"/>
</dbReference>
<dbReference type="PANTHER" id="PTHR15751">
    <property type="entry name" value="TRAFFICKING KINESIN-BINDING PROTEIN"/>
    <property type="match status" value="1"/>
</dbReference>
<reference evidence="8" key="4">
    <citation type="submission" date="2025-08" db="UniProtKB">
        <authorList>
            <consortium name="Ensembl"/>
        </authorList>
    </citation>
    <scope>IDENTIFICATION</scope>
</reference>
<accession>A0A4W3HTD7</accession>
<dbReference type="Pfam" id="PF12448">
    <property type="entry name" value="Milton"/>
    <property type="match status" value="1"/>
</dbReference>
<dbReference type="GO" id="GO:0022008">
    <property type="term" value="P:neurogenesis"/>
    <property type="evidence" value="ECO:0007669"/>
    <property type="project" value="TreeGrafter"/>
</dbReference>
<dbReference type="OrthoDB" id="10067624at2759"/>
<feature type="coiled-coil region" evidence="5">
    <location>
        <begin position="211"/>
        <end position="238"/>
    </location>
</feature>
<dbReference type="Ensembl" id="ENSCMIT00000019907.1">
    <property type="protein sequence ID" value="ENSCMIP00000019541.1"/>
    <property type="gene ID" value="ENSCMIG00000009046.1"/>
</dbReference>
<keyword evidence="9" id="KW-1185">Reference proteome</keyword>
<evidence type="ECO:0000256" key="3">
    <source>
        <dbReference type="ARBA" id="ARBA00023054"/>
    </source>
</evidence>